<reference evidence="1 2" key="1">
    <citation type="submission" date="2018-08" db="EMBL/GenBank/DDBJ databases">
        <title>A genome reference for cultivated species of the human gut microbiota.</title>
        <authorList>
            <person name="Zou Y."/>
            <person name="Xue W."/>
            <person name="Luo G."/>
        </authorList>
    </citation>
    <scope>NUCLEOTIDE SEQUENCE [LARGE SCALE GENOMIC DNA]</scope>
    <source>
        <strain evidence="1 2">AM25-16</strain>
    </source>
</reference>
<accession>A0A414Q825</accession>
<dbReference type="Proteomes" id="UP000283762">
    <property type="component" value="Unassembled WGS sequence"/>
</dbReference>
<evidence type="ECO:0000313" key="2">
    <source>
        <dbReference type="Proteomes" id="UP000283762"/>
    </source>
</evidence>
<name>A0A414Q825_BACSE</name>
<dbReference type="AlphaFoldDB" id="A0A414Q825"/>
<dbReference type="EMBL" id="QRHJ01000009">
    <property type="protein sequence ID" value="RHF76940.1"/>
    <property type="molecule type" value="Genomic_DNA"/>
</dbReference>
<comment type="caution">
    <text evidence="1">The sequence shown here is derived from an EMBL/GenBank/DDBJ whole genome shotgun (WGS) entry which is preliminary data.</text>
</comment>
<dbReference type="RefSeq" id="WP_117984604.1">
    <property type="nucleotide sequence ID" value="NZ_JAHOHI010000002.1"/>
</dbReference>
<protein>
    <submittedName>
        <fullName evidence="1">Uncharacterized protein</fullName>
    </submittedName>
</protein>
<gene>
    <name evidence="1" type="ORF">DW668_04965</name>
</gene>
<proteinExistence type="predicted"/>
<sequence>MKTIKQQSEEYALKYPSEIRNEIAKAWIDGRNSIRKKEVLDLYFVEEEYKDIFIYWLNYKKERGQPYKQTGAEACYRKLLTLSGGDKQMMIAIIEQSMSNNYQGLFPLKDNGNRNHTNKQGNSGSIFQAADCYLQEHQ</sequence>
<evidence type="ECO:0000313" key="1">
    <source>
        <dbReference type="EMBL" id="RHF76940.1"/>
    </source>
</evidence>
<organism evidence="1 2">
    <name type="scientific">Bacteroides stercoris</name>
    <dbReference type="NCBI Taxonomy" id="46506"/>
    <lineage>
        <taxon>Bacteria</taxon>
        <taxon>Pseudomonadati</taxon>
        <taxon>Bacteroidota</taxon>
        <taxon>Bacteroidia</taxon>
        <taxon>Bacteroidales</taxon>
        <taxon>Bacteroidaceae</taxon>
        <taxon>Bacteroides</taxon>
    </lineage>
</organism>